<dbReference type="GO" id="GO:0005643">
    <property type="term" value="C:nuclear pore"/>
    <property type="evidence" value="ECO:0007669"/>
    <property type="project" value="UniProtKB-UniRule"/>
</dbReference>
<dbReference type="GO" id="GO:0071819">
    <property type="term" value="C:DUBm complex"/>
    <property type="evidence" value="ECO:0007669"/>
    <property type="project" value="UniProtKB-UniRule"/>
</dbReference>
<comment type="function">
    <text evidence="1">Involved in mRNA export coupled transcription activation by association with both the TREX-2 and the SAGA complexes. At the promoters, SAGA is required for recruitment of the basal transcription machinery. It influences RNA polymerase II transcriptional activity through different activities such as TBP interaction and promoter selectivity, interaction with transcription activators, and chromatin modification through histone acetylation and deubiquitination. Within the SAGA complex, participates to a subcomplex required for deubiquitination of H2B and for the maintenance of steady-state H3 methylation levels. The TREX-2 complex functions in docking export-competent ribonucleoprotein particles (mRNPs) to the nuclear entrance of the nuclear pore complex (nuclear basket). TREX-2 participates in mRNA export and accurate chromatin positioning in the nucleus by tethering genes to the nuclear periphery. May also be involved in cytoplasmic mRNA decay by interaction with components of P-bodies.</text>
</comment>
<dbReference type="Gene3D" id="1.10.246.140">
    <property type="match status" value="1"/>
</dbReference>
<name>A0A0D2NV96_HYPSF</name>
<keyword evidence="1" id="KW-0653">Protein transport</keyword>
<protein>
    <recommendedName>
        <fullName evidence="1">Transcription and mRNA export factor SUS1</fullName>
    </recommendedName>
</protein>
<keyword evidence="1" id="KW-0804">Transcription</keyword>
<keyword evidence="1" id="KW-0156">Chromatin regulator</keyword>
<keyword evidence="1" id="KW-0805">Transcription regulation</keyword>
<keyword evidence="1" id="KW-0539">Nucleus</keyword>
<keyword evidence="1" id="KW-0811">Translocation</keyword>
<comment type="subcellular location">
    <subcellularLocation>
        <location evidence="1">Nucleus</location>
        <location evidence="1">Nucleoplasm</location>
    </subcellularLocation>
    <subcellularLocation>
        <location evidence="1">Cytoplasm</location>
        <location evidence="1">P-body</location>
    </subcellularLocation>
</comment>
<evidence type="ECO:0000313" key="2">
    <source>
        <dbReference type="EMBL" id="KJA22714.1"/>
    </source>
</evidence>
<dbReference type="InterPro" id="IPR018783">
    <property type="entry name" value="TF_ENY2"/>
</dbReference>
<dbReference type="InterPro" id="IPR038212">
    <property type="entry name" value="TF_EnY2_sf"/>
</dbReference>
<sequence>MPPADVNALYLQLRKRLIESGEWEQIRAVMFAKLNESGWCDDVRHKSKEAARGMEPLAFDRLLADITPRAASTSIPLAVKREVSTVIRQHLEKQFE</sequence>
<dbReference type="GO" id="GO:0070390">
    <property type="term" value="C:transcription export complex 2"/>
    <property type="evidence" value="ECO:0007669"/>
    <property type="project" value="UniProtKB-UniRule"/>
</dbReference>
<comment type="subunit">
    <text evidence="1">Component of the nuclear pore complex (NPC)-associated TREX-2 complex (transcription and export complex 2), composed of at least SUS1, SAC3, THP1, SEM1, and CDC31. TREX-2 contains 2 SUS1 chains. The TREX-2 complex interacts with the nucleoporin NUP1. Component of the 1.8 MDa SAGA transcription coactivator-HAT complex. SAGA is built of 5 distinct domains with specialized functions. Within the SAGA complex, SUS1, SGF11, SGF73 and UBP8 form an additional subcomplex of SAGA called the DUB module (deubiquitination module). Interacts directly with THP1, SAC3, SGF11, and with the RNA polymerase II.</text>
</comment>
<keyword evidence="1" id="KW-0963">Cytoplasm</keyword>
<dbReference type="GO" id="GO:0015031">
    <property type="term" value="P:protein transport"/>
    <property type="evidence" value="ECO:0007669"/>
    <property type="project" value="UniProtKB-KW"/>
</dbReference>
<dbReference type="AlphaFoldDB" id="A0A0D2NV96"/>
<evidence type="ECO:0000256" key="1">
    <source>
        <dbReference type="HAMAP-Rule" id="MF_03046"/>
    </source>
</evidence>
<keyword evidence="1" id="KW-0813">Transport</keyword>
<keyword evidence="1" id="KW-0509">mRNA transport</keyword>
<dbReference type="HAMAP" id="MF_03046">
    <property type="entry name" value="ENY2_Sus1"/>
    <property type="match status" value="1"/>
</dbReference>
<dbReference type="GO" id="GO:0003713">
    <property type="term" value="F:transcription coactivator activity"/>
    <property type="evidence" value="ECO:0007669"/>
    <property type="project" value="UniProtKB-UniRule"/>
</dbReference>
<dbReference type="Pfam" id="PF10163">
    <property type="entry name" value="EnY2"/>
    <property type="match status" value="1"/>
</dbReference>
<dbReference type="EMBL" id="KN817548">
    <property type="protein sequence ID" value="KJA22714.1"/>
    <property type="molecule type" value="Genomic_DNA"/>
</dbReference>
<keyword evidence="1" id="KW-0010">Activator</keyword>
<dbReference type="GO" id="GO:0000124">
    <property type="term" value="C:SAGA complex"/>
    <property type="evidence" value="ECO:0007669"/>
    <property type="project" value="UniProtKB-UniRule"/>
</dbReference>
<dbReference type="GO" id="GO:0006406">
    <property type="term" value="P:mRNA export from nucleus"/>
    <property type="evidence" value="ECO:0007669"/>
    <property type="project" value="UniProtKB-UniRule"/>
</dbReference>
<dbReference type="PANTHER" id="PTHR12514">
    <property type="entry name" value="ENHANCER OF YELLOW 2 TRANSCRIPTION FACTOR"/>
    <property type="match status" value="1"/>
</dbReference>
<keyword evidence="3" id="KW-1185">Reference proteome</keyword>
<comment type="similarity">
    <text evidence="1">Belongs to the ENY2 family.</text>
</comment>
<dbReference type="OMA" id="MIENGDW"/>
<dbReference type="GO" id="GO:0005654">
    <property type="term" value="C:nucleoplasm"/>
    <property type="evidence" value="ECO:0007669"/>
    <property type="project" value="UniProtKB-SubCell"/>
</dbReference>
<evidence type="ECO:0000313" key="3">
    <source>
        <dbReference type="Proteomes" id="UP000054270"/>
    </source>
</evidence>
<dbReference type="GO" id="GO:0006325">
    <property type="term" value="P:chromatin organization"/>
    <property type="evidence" value="ECO:0007669"/>
    <property type="project" value="UniProtKB-KW"/>
</dbReference>
<accession>A0A0D2NV96</accession>
<reference evidence="3" key="1">
    <citation type="submission" date="2014-04" db="EMBL/GenBank/DDBJ databases">
        <title>Evolutionary Origins and Diversification of the Mycorrhizal Mutualists.</title>
        <authorList>
            <consortium name="DOE Joint Genome Institute"/>
            <consortium name="Mycorrhizal Genomics Consortium"/>
            <person name="Kohler A."/>
            <person name="Kuo A."/>
            <person name="Nagy L.G."/>
            <person name="Floudas D."/>
            <person name="Copeland A."/>
            <person name="Barry K.W."/>
            <person name="Cichocki N."/>
            <person name="Veneault-Fourrey C."/>
            <person name="LaButti K."/>
            <person name="Lindquist E.A."/>
            <person name="Lipzen A."/>
            <person name="Lundell T."/>
            <person name="Morin E."/>
            <person name="Murat C."/>
            <person name="Riley R."/>
            <person name="Ohm R."/>
            <person name="Sun H."/>
            <person name="Tunlid A."/>
            <person name="Henrissat B."/>
            <person name="Grigoriev I.V."/>
            <person name="Hibbett D.S."/>
            <person name="Martin F."/>
        </authorList>
    </citation>
    <scope>NUCLEOTIDE SEQUENCE [LARGE SCALE GENOMIC DNA]</scope>
    <source>
        <strain evidence="3">FD-334 SS-4</strain>
    </source>
</reference>
<dbReference type="Proteomes" id="UP000054270">
    <property type="component" value="Unassembled WGS sequence"/>
</dbReference>
<dbReference type="GO" id="GO:0006368">
    <property type="term" value="P:transcription elongation by RNA polymerase II"/>
    <property type="evidence" value="ECO:0007669"/>
    <property type="project" value="UniProtKB-UniRule"/>
</dbReference>
<gene>
    <name evidence="1" type="primary">SUS1</name>
    <name evidence="2" type="ORF">HYPSUDRAFT_138876</name>
</gene>
<proteinExistence type="inferred from homology"/>
<dbReference type="GO" id="GO:0000932">
    <property type="term" value="C:P-body"/>
    <property type="evidence" value="ECO:0007669"/>
    <property type="project" value="UniProtKB-SubCell"/>
</dbReference>
<organism evidence="2 3">
    <name type="scientific">Hypholoma sublateritium (strain FD-334 SS-4)</name>
    <dbReference type="NCBI Taxonomy" id="945553"/>
    <lineage>
        <taxon>Eukaryota</taxon>
        <taxon>Fungi</taxon>
        <taxon>Dikarya</taxon>
        <taxon>Basidiomycota</taxon>
        <taxon>Agaricomycotina</taxon>
        <taxon>Agaricomycetes</taxon>
        <taxon>Agaricomycetidae</taxon>
        <taxon>Agaricales</taxon>
        <taxon>Agaricineae</taxon>
        <taxon>Strophariaceae</taxon>
        <taxon>Hypholoma</taxon>
    </lineage>
</organism>
<dbReference type="OrthoDB" id="6221744at2759"/>
<dbReference type="STRING" id="945553.A0A0D2NV96"/>